<gene>
    <name evidence="3" type="ORF">AN477_08555</name>
</gene>
<dbReference type="EMBL" id="LJCO01000040">
    <property type="protein sequence ID" value="KPV44188.1"/>
    <property type="molecule type" value="Genomic_DNA"/>
</dbReference>
<name>A0A0P9CEF3_9BACL</name>
<dbReference type="Pfam" id="PF03551">
    <property type="entry name" value="PadR"/>
    <property type="match status" value="1"/>
</dbReference>
<dbReference type="PANTHER" id="PTHR33169">
    <property type="entry name" value="PADR-FAMILY TRANSCRIPTIONAL REGULATOR"/>
    <property type="match status" value="1"/>
</dbReference>
<evidence type="ECO:0000313" key="3">
    <source>
        <dbReference type="EMBL" id="KPV44188.1"/>
    </source>
</evidence>
<organism evidence="3 4">
    <name type="scientific">Alicyclobacillus ferrooxydans</name>
    <dbReference type="NCBI Taxonomy" id="471514"/>
    <lineage>
        <taxon>Bacteria</taxon>
        <taxon>Bacillati</taxon>
        <taxon>Bacillota</taxon>
        <taxon>Bacilli</taxon>
        <taxon>Bacillales</taxon>
        <taxon>Alicyclobacillaceae</taxon>
        <taxon>Alicyclobacillus</taxon>
    </lineage>
</organism>
<proteinExistence type="predicted"/>
<protein>
    <recommendedName>
        <fullName evidence="2">Transcription regulator PadR N-terminal domain-containing protein</fullName>
    </recommendedName>
</protein>
<evidence type="ECO:0000313" key="4">
    <source>
        <dbReference type="Proteomes" id="UP000050482"/>
    </source>
</evidence>
<feature type="domain" description="Transcription regulator PadR N-terminal" evidence="2">
    <location>
        <begin position="2"/>
        <end position="75"/>
    </location>
</feature>
<evidence type="ECO:0000256" key="1">
    <source>
        <dbReference type="SAM" id="Coils"/>
    </source>
</evidence>
<dbReference type="Gene3D" id="1.10.10.10">
    <property type="entry name" value="Winged helix-like DNA-binding domain superfamily/Winged helix DNA-binding domain"/>
    <property type="match status" value="1"/>
</dbReference>
<dbReference type="Proteomes" id="UP000050482">
    <property type="component" value="Unassembled WGS sequence"/>
</dbReference>
<keyword evidence="1" id="KW-0175">Coiled coil</keyword>
<reference evidence="3 4" key="1">
    <citation type="submission" date="2015-09" db="EMBL/GenBank/DDBJ databases">
        <title>Draft genome sequence of Alicyclobacillus ferrooxydans DSM 22381.</title>
        <authorList>
            <person name="Hemp J."/>
        </authorList>
    </citation>
    <scope>NUCLEOTIDE SEQUENCE [LARGE SCALE GENOMIC DNA]</scope>
    <source>
        <strain evidence="3 4">TC-34</strain>
    </source>
</reference>
<dbReference type="PATRIC" id="fig|471514.4.peg.893"/>
<sequence length="186" mass="21657">MALLSERPSHPYEMSVMMKARHWHTSIKLNYGSLYTVIDGLEKRGYVKAQETIREGNRPERTVYVLTETGHVELKRWLSDILRTPKKEYLDFEAGLTLMLHLPSTTVLELLSERIAHLESDIENLKTQLKVLTEQFHLERPLMLEGEYAVVMREAELSWIRAIVKDIHDGKLNWAETQHFEGGQDT</sequence>
<dbReference type="AlphaFoldDB" id="A0A0P9CEF3"/>
<dbReference type="InterPro" id="IPR036390">
    <property type="entry name" value="WH_DNA-bd_sf"/>
</dbReference>
<dbReference type="PANTHER" id="PTHR33169:SF27">
    <property type="entry name" value="TRANSCRIPTIONAL REGULATOR PADR FAMILY PROTEIN"/>
    <property type="match status" value="1"/>
</dbReference>
<evidence type="ECO:0000259" key="2">
    <source>
        <dbReference type="Pfam" id="PF03551"/>
    </source>
</evidence>
<dbReference type="InterPro" id="IPR036388">
    <property type="entry name" value="WH-like_DNA-bd_sf"/>
</dbReference>
<dbReference type="STRING" id="471514.AN477_08555"/>
<feature type="coiled-coil region" evidence="1">
    <location>
        <begin position="108"/>
        <end position="135"/>
    </location>
</feature>
<keyword evidence="4" id="KW-1185">Reference proteome</keyword>
<dbReference type="InterPro" id="IPR052509">
    <property type="entry name" value="Metal_resp_DNA-bind_regulator"/>
</dbReference>
<comment type="caution">
    <text evidence="3">The sequence shown here is derived from an EMBL/GenBank/DDBJ whole genome shotgun (WGS) entry which is preliminary data.</text>
</comment>
<dbReference type="SUPFAM" id="SSF46785">
    <property type="entry name" value="Winged helix' DNA-binding domain"/>
    <property type="match status" value="1"/>
</dbReference>
<dbReference type="InterPro" id="IPR005149">
    <property type="entry name" value="Tscrpt_reg_PadR_N"/>
</dbReference>
<accession>A0A0P9CEF3</accession>